<reference evidence="2 3" key="1">
    <citation type="journal article" date="2016" name="Nat. Commun.">
        <title>Thousands of microbial genomes shed light on interconnected biogeochemical processes in an aquifer system.</title>
        <authorList>
            <person name="Anantharaman K."/>
            <person name="Brown C.T."/>
            <person name="Hug L.A."/>
            <person name="Sharon I."/>
            <person name="Castelle C.J."/>
            <person name="Probst A.J."/>
            <person name="Thomas B.C."/>
            <person name="Singh A."/>
            <person name="Wilkins M.J."/>
            <person name="Karaoz U."/>
            <person name="Brodie E.L."/>
            <person name="Williams K.H."/>
            <person name="Hubbard S.S."/>
            <person name="Banfield J.F."/>
        </authorList>
    </citation>
    <scope>NUCLEOTIDE SEQUENCE [LARGE SCALE GENOMIC DNA]</scope>
</reference>
<dbReference type="AlphaFoldDB" id="A0A1F7KF15"/>
<evidence type="ECO:0000259" key="1">
    <source>
        <dbReference type="PROSITE" id="PS51462"/>
    </source>
</evidence>
<dbReference type="SUPFAM" id="SSF55811">
    <property type="entry name" value="Nudix"/>
    <property type="match status" value="1"/>
</dbReference>
<dbReference type="Proteomes" id="UP000178450">
    <property type="component" value="Unassembled WGS sequence"/>
</dbReference>
<comment type="caution">
    <text evidence="2">The sequence shown here is derived from an EMBL/GenBank/DDBJ whole genome shotgun (WGS) entry which is preliminary data.</text>
</comment>
<proteinExistence type="predicted"/>
<feature type="domain" description="Nudix hydrolase" evidence="1">
    <location>
        <begin position="29"/>
        <end position="168"/>
    </location>
</feature>
<organism evidence="2 3">
    <name type="scientific">Candidatus Roizmanbacteria bacterium RIFOXYA1_FULL_41_12</name>
    <dbReference type="NCBI Taxonomy" id="1802082"/>
    <lineage>
        <taxon>Bacteria</taxon>
        <taxon>Candidatus Roizmaniibacteriota</taxon>
    </lineage>
</organism>
<dbReference type="EMBL" id="MGBG01000007">
    <property type="protein sequence ID" value="OGK66444.1"/>
    <property type="molecule type" value="Genomic_DNA"/>
</dbReference>
<accession>A0A1F7KF15</accession>
<dbReference type="CDD" id="cd04692">
    <property type="entry name" value="NUDIX_Hydrolase"/>
    <property type="match status" value="1"/>
</dbReference>
<gene>
    <name evidence="2" type="ORF">A2209_01685</name>
</gene>
<protein>
    <recommendedName>
        <fullName evidence="1">Nudix hydrolase domain-containing protein</fullName>
    </recommendedName>
</protein>
<dbReference type="InterPro" id="IPR015797">
    <property type="entry name" value="NUDIX_hydrolase-like_dom_sf"/>
</dbReference>
<name>A0A1F7KF15_9BACT</name>
<dbReference type="PROSITE" id="PS51462">
    <property type="entry name" value="NUDIX"/>
    <property type="match status" value="1"/>
</dbReference>
<dbReference type="InterPro" id="IPR000086">
    <property type="entry name" value="NUDIX_hydrolase_dom"/>
</dbReference>
<evidence type="ECO:0000313" key="2">
    <source>
        <dbReference type="EMBL" id="OGK66444.1"/>
    </source>
</evidence>
<dbReference type="Gene3D" id="3.90.79.10">
    <property type="entry name" value="Nucleoside Triphosphate Pyrophosphohydrolase"/>
    <property type="match status" value="1"/>
</dbReference>
<evidence type="ECO:0000313" key="3">
    <source>
        <dbReference type="Proteomes" id="UP000178450"/>
    </source>
</evidence>
<sequence length="210" mass="24053">MEKVDILLPPDFHKSGVTKTRDQAITDSDWLGGFHLWIVQTEPELALVFQRRSRQKATFPGLLDVSAAGHYMAGETVKDGLREVREEIGRNYNFDKLTYLGKKVFVGFDDASRKLQTVCDVFITIDNSSLSSYRLQKEEVAGLVVVKITDLIKVFTKPNYEFVCPIIDLHQNRSLEKISRQDFIENWDSYQLKIAGLAERFVKGETNLVY</sequence>
<dbReference type="Pfam" id="PF00293">
    <property type="entry name" value="NUDIX"/>
    <property type="match status" value="1"/>
</dbReference>